<feature type="compositionally biased region" description="Low complexity" evidence="1">
    <location>
        <begin position="1"/>
        <end position="26"/>
    </location>
</feature>
<dbReference type="OrthoDB" id="3414873at2759"/>
<keyword evidence="3" id="KW-1185">Reference proteome</keyword>
<feature type="compositionally biased region" description="Low complexity" evidence="1">
    <location>
        <begin position="55"/>
        <end position="69"/>
    </location>
</feature>
<feature type="region of interest" description="Disordered" evidence="1">
    <location>
        <begin position="1"/>
        <end position="87"/>
    </location>
</feature>
<feature type="non-terminal residue" evidence="2">
    <location>
        <position position="1"/>
    </location>
</feature>
<evidence type="ECO:0000313" key="2">
    <source>
        <dbReference type="EMBL" id="KZT57975.1"/>
    </source>
</evidence>
<dbReference type="EMBL" id="KV423956">
    <property type="protein sequence ID" value="KZT57975.1"/>
    <property type="molecule type" value="Genomic_DNA"/>
</dbReference>
<organism evidence="2 3">
    <name type="scientific">Calocera cornea HHB12733</name>
    <dbReference type="NCBI Taxonomy" id="1353952"/>
    <lineage>
        <taxon>Eukaryota</taxon>
        <taxon>Fungi</taxon>
        <taxon>Dikarya</taxon>
        <taxon>Basidiomycota</taxon>
        <taxon>Agaricomycotina</taxon>
        <taxon>Dacrymycetes</taxon>
        <taxon>Dacrymycetales</taxon>
        <taxon>Dacrymycetaceae</taxon>
        <taxon>Calocera</taxon>
    </lineage>
</organism>
<proteinExistence type="predicted"/>
<reference evidence="2 3" key="1">
    <citation type="journal article" date="2016" name="Mol. Biol. Evol.">
        <title>Comparative Genomics of Early-Diverging Mushroom-Forming Fungi Provides Insights into the Origins of Lignocellulose Decay Capabilities.</title>
        <authorList>
            <person name="Nagy L.G."/>
            <person name="Riley R."/>
            <person name="Tritt A."/>
            <person name="Adam C."/>
            <person name="Daum C."/>
            <person name="Floudas D."/>
            <person name="Sun H."/>
            <person name="Yadav J.S."/>
            <person name="Pangilinan J."/>
            <person name="Larsson K.H."/>
            <person name="Matsuura K."/>
            <person name="Barry K."/>
            <person name="Labutti K."/>
            <person name="Kuo R."/>
            <person name="Ohm R.A."/>
            <person name="Bhattacharya S.S."/>
            <person name="Shirouzu T."/>
            <person name="Yoshinaga Y."/>
            <person name="Martin F.M."/>
            <person name="Grigoriev I.V."/>
            <person name="Hibbett D.S."/>
        </authorList>
    </citation>
    <scope>NUCLEOTIDE SEQUENCE [LARGE SCALE GENOMIC DNA]</scope>
    <source>
        <strain evidence="2 3">HHB12733</strain>
    </source>
</reference>
<gene>
    <name evidence="2" type="ORF">CALCODRAFT_482679</name>
</gene>
<evidence type="ECO:0000313" key="3">
    <source>
        <dbReference type="Proteomes" id="UP000076842"/>
    </source>
</evidence>
<evidence type="ECO:0000256" key="1">
    <source>
        <dbReference type="SAM" id="MobiDB-lite"/>
    </source>
</evidence>
<dbReference type="Proteomes" id="UP000076842">
    <property type="component" value="Unassembled WGS sequence"/>
</dbReference>
<dbReference type="InParanoid" id="A0A165GEN9"/>
<protein>
    <submittedName>
        <fullName evidence="2">Uncharacterized protein</fullName>
    </submittedName>
</protein>
<feature type="region of interest" description="Disordered" evidence="1">
    <location>
        <begin position="257"/>
        <end position="312"/>
    </location>
</feature>
<dbReference type="AlphaFoldDB" id="A0A165GEN9"/>
<accession>A0A165GEN9</accession>
<name>A0A165GEN9_9BASI</name>
<sequence length="312" mass="35773">QQQQQPQQQQTQRPPPQQQQQQQQPQPQRPPSSIALEPFHIYPRTPEARQRRRQLVQAAERQVAEVDAQNTRRSGGRYQSRYDGDARAPHPMPEALMLAWRDLALSDARHLALEWVRRICLPEEAWVEALVIRNRAAARLRQGDTAEETFKRLMAELAQAANTRWGENAKVSKGKGNGVILSYERALRAPTWAKREAVFPRAGFWIDTEGDFEPESGKERKRWIDDLWRSKKDDLKFGHALAYQSVLLFDDQPELVTLPARPESPPPSDDEWRALPIGPQRRPAGGSYNDRGAPSNRDPRRYVDVADADESD</sequence>